<evidence type="ECO:0000256" key="1">
    <source>
        <dbReference type="SAM" id="MobiDB-lite"/>
    </source>
</evidence>
<dbReference type="RefSeq" id="XP_018280690.1">
    <property type="nucleotide sequence ID" value="XM_018422470.1"/>
</dbReference>
<protein>
    <submittedName>
        <fullName evidence="2">Uncharacterized protein</fullName>
    </submittedName>
</protein>
<dbReference type="AlphaFoldDB" id="A0A0J1B8S8"/>
<proteinExistence type="predicted"/>
<dbReference type="Proteomes" id="UP000053611">
    <property type="component" value="Unassembled WGS sequence"/>
</dbReference>
<feature type="compositionally biased region" description="Basic and acidic residues" evidence="1">
    <location>
        <begin position="91"/>
        <end position="102"/>
    </location>
</feature>
<feature type="compositionally biased region" description="Polar residues" evidence="1">
    <location>
        <begin position="141"/>
        <end position="152"/>
    </location>
</feature>
<name>A0A0J1B8S8_9TREE</name>
<dbReference type="EMBL" id="KQ087188">
    <property type="protein sequence ID" value="KLT44199.1"/>
    <property type="molecule type" value="Genomic_DNA"/>
</dbReference>
<sequence length="327" mass="34713">MSRNAAGAPAVPPRSHLRSTYATTSSTASSSSSPMASGRSSPSRPYVLDVAPPMSDVGPAEPVEEIINFRPGPQRQLSYEHPARASQHKRASYDDHRDPFKVRDHRPPRKSASGVYTPSTFPGPGGRPSPSQSHPSPTPSADSATQPTSPDVLSSWLRPRTFAGFKRMSSDSSVAPPSRSSQLVNHTNQYPRPAGLIYASVASSPPVSVPSTPRVSTHSSHASRSSYSPPGSAHSVQSASPPATPTTPISLSPERGVITIAGESVEEIPHLDVDPTPKPSPRPTQVPLTPGAERSVPMSPTAPKRARRKPVPRLEDDLSERLEAVKV</sequence>
<feature type="compositionally biased region" description="Low complexity" evidence="1">
    <location>
        <begin position="117"/>
        <end position="135"/>
    </location>
</feature>
<feature type="compositionally biased region" description="Low complexity" evidence="1">
    <location>
        <begin position="18"/>
        <end position="45"/>
    </location>
</feature>
<dbReference type="GeneID" id="28983073"/>
<organism evidence="2 3">
    <name type="scientific">Cutaneotrichosporon oleaginosum</name>
    <dbReference type="NCBI Taxonomy" id="879819"/>
    <lineage>
        <taxon>Eukaryota</taxon>
        <taxon>Fungi</taxon>
        <taxon>Dikarya</taxon>
        <taxon>Basidiomycota</taxon>
        <taxon>Agaricomycotina</taxon>
        <taxon>Tremellomycetes</taxon>
        <taxon>Trichosporonales</taxon>
        <taxon>Trichosporonaceae</taxon>
        <taxon>Cutaneotrichosporon</taxon>
    </lineage>
</organism>
<feature type="region of interest" description="Disordered" evidence="1">
    <location>
        <begin position="1"/>
        <end position="189"/>
    </location>
</feature>
<reference evidence="2 3" key="1">
    <citation type="submission" date="2015-03" db="EMBL/GenBank/DDBJ databases">
        <title>Genomics and transcriptomics of the oil-accumulating basidiomycete yeast T. oleaginosus allow insights into substrate utilization and the diverse evolutionary trajectories of mating systems in fungi.</title>
        <authorList>
            <consortium name="DOE Joint Genome Institute"/>
            <person name="Kourist R."/>
            <person name="Kracht O."/>
            <person name="Bracharz F."/>
            <person name="Lipzen A."/>
            <person name="Nolan M."/>
            <person name="Ohm R."/>
            <person name="Grigoriev I."/>
            <person name="Sun S."/>
            <person name="Heitman J."/>
            <person name="Bruck T."/>
            <person name="Nowrousian M."/>
        </authorList>
    </citation>
    <scope>NUCLEOTIDE SEQUENCE [LARGE SCALE GENOMIC DNA]</scope>
    <source>
        <strain evidence="2 3">IBC0246</strain>
    </source>
</reference>
<accession>A0A0J1B8S8</accession>
<feature type="compositionally biased region" description="Low complexity" evidence="1">
    <location>
        <begin position="203"/>
        <end position="253"/>
    </location>
</feature>
<gene>
    <name evidence="2" type="ORF">CC85DRAFT_283717</name>
</gene>
<feature type="compositionally biased region" description="Basic and acidic residues" evidence="1">
    <location>
        <begin position="312"/>
        <end position="327"/>
    </location>
</feature>
<keyword evidence="3" id="KW-1185">Reference proteome</keyword>
<feature type="region of interest" description="Disordered" evidence="1">
    <location>
        <begin position="203"/>
        <end position="327"/>
    </location>
</feature>
<evidence type="ECO:0000313" key="2">
    <source>
        <dbReference type="EMBL" id="KLT44199.1"/>
    </source>
</evidence>
<feature type="compositionally biased region" description="Low complexity" evidence="1">
    <location>
        <begin position="170"/>
        <end position="181"/>
    </location>
</feature>
<evidence type="ECO:0000313" key="3">
    <source>
        <dbReference type="Proteomes" id="UP000053611"/>
    </source>
</evidence>